<accession>A0A5C3N938</accession>
<organism evidence="1 2">
    <name type="scientific">Heliocybe sulcata</name>
    <dbReference type="NCBI Taxonomy" id="5364"/>
    <lineage>
        <taxon>Eukaryota</taxon>
        <taxon>Fungi</taxon>
        <taxon>Dikarya</taxon>
        <taxon>Basidiomycota</taxon>
        <taxon>Agaricomycotina</taxon>
        <taxon>Agaricomycetes</taxon>
        <taxon>Gloeophyllales</taxon>
        <taxon>Gloeophyllaceae</taxon>
        <taxon>Heliocybe</taxon>
    </lineage>
</organism>
<proteinExistence type="predicted"/>
<protein>
    <submittedName>
        <fullName evidence="1">Uncharacterized protein</fullName>
    </submittedName>
</protein>
<name>A0A5C3N938_9AGAM</name>
<gene>
    <name evidence="1" type="ORF">OE88DRAFT_241594</name>
</gene>
<keyword evidence="2" id="KW-1185">Reference proteome</keyword>
<dbReference type="AlphaFoldDB" id="A0A5C3N938"/>
<dbReference type="EMBL" id="ML213513">
    <property type="protein sequence ID" value="TFK50341.1"/>
    <property type="molecule type" value="Genomic_DNA"/>
</dbReference>
<sequence>MPSTAISKLTLTSSAYPGRCDTPSQRFRLILGNFHKPTREARRCNTRLRYSDLACVCTAFHFLCPGALVHGVAQRTNFRF</sequence>
<reference evidence="1 2" key="1">
    <citation type="journal article" date="2019" name="Nat. Ecol. Evol.">
        <title>Megaphylogeny resolves global patterns of mushroom evolution.</title>
        <authorList>
            <person name="Varga T."/>
            <person name="Krizsan K."/>
            <person name="Foldi C."/>
            <person name="Dima B."/>
            <person name="Sanchez-Garcia M."/>
            <person name="Sanchez-Ramirez S."/>
            <person name="Szollosi G.J."/>
            <person name="Szarkandi J.G."/>
            <person name="Papp V."/>
            <person name="Albert L."/>
            <person name="Andreopoulos W."/>
            <person name="Angelini C."/>
            <person name="Antonin V."/>
            <person name="Barry K.W."/>
            <person name="Bougher N.L."/>
            <person name="Buchanan P."/>
            <person name="Buyck B."/>
            <person name="Bense V."/>
            <person name="Catcheside P."/>
            <person name="Chovatia M."/>
            <person name="Cooper J."/>
            <person name="Damon W."/>
            <person name="Desjardin D."/>
            <person name="Finy P."/>
            <person name="Geml J."/>
            <person name="Haridas S."/>
            <person name="Hughes K."/>
            <person name="Justo A."/>
            <person name="Karasinski D."/>
            <person name="Kautmanova I."/>
            <person name="Kiss B."/>
            <person name="Kocsube S."/>
            <person name="Kotiranta H."/>
            <person name="LaButti K.M."/>
            <person name="Lechner B.E."/>
            <person name="Liimatainen K."/>
            <person name="Lipzen A."/>
            <person name="Lukacs Z."/>
            <person name="Mihaltcheva S."/>
            <person name="Morgado L.N."/>
            <person name="Niskanen T."/>
            <person name="Noordeloos M.E."/>
            <person name="Ohm R.A."/>
            <person name="Ortiz-Santana B."/>
            <person name="Ovrebo C."/>
            <person name="Racz N."/>
            <person name="Riley R."/>
            <person name="Savchenko A."/>
            <person name="Shiryaev A."/>
            <person name="Soop K."/>
            <person name="Spirin V."/>
            <person name="Szebenyi C."/>
            <person name="Tomsovsky M."/>
            <person name="Tulloss R.E."/>
            <person name="Uehling J."/>
            <person name="Grigoriev I.V."/>
            <person name="Vagvolgyi C."/>
            <person name="Papp T."/>
            <person name="Martin F.M."/>
            <person name="Miettinen O."/>
            <person name="Hibbett D.S."/>
            <person name="Nagy L.G."/>
        </authorList>
    </citation>
    <scope>NUCLEOTIDE SEQUENCE [LARGE SCALE GENOMIC DNA]</scope>
    <source>
        <strain evidence="1 2">OMC1185</strain>
    </source>
</reference>
<dbReference type="Proteomes" id="UP000305948">
    <property type="component" value="Unassembled WGS sequence"/>
</dbReference>
<evidence type="ECO:0000313" key="1">
    <source>
        <dbReference type="EMBL" id="TFK50341.1"/>
    </source>
</evidence>
<evidence type="ECO:0000313" key="2">
    <source>
        <dbReference type="Proteomes" id="UP000305948"/>
    </source>
</evidence>